<reference evidence="2 3" key="1">
    <citation type="submission" date="2020-03" db="EMBL/GenBank/DDBJ databases">
        <title>Genomic Encyclopedia of Type Strains, Phase IV (KMG-V): Genome sequencing to study the core and pangenomes of soil and plant-associated prokaryotes.</title>
        <authorList>
            <person name="Whitman W."/>
        </authorList>
    </citation>
    <scope>NUCLEOTIDE SEQUENCE [LARGE SCALE GENOMIC DNA]</scope>
    <source>
        <strain evidence="2 3">1B</strain>
    </source>
</reference>
<sequence>MIAYRLSFTTASLAHVESMRLVQLLLDRGWETTRQLVATEDVLQKGNQRTSNHQAVELLARLAKLPPALLEALPKLDTEAQRQVLFVGICLTFQFIADFVTEVVMLKLQLHSRQLYESDYRAFVEQKRESHPELTRLTENTQKKLRQVLFKMLEQVGLLKSTREKELQPLLIHSQVRNLLEQHLPEALLYVGVSGPRSL</sequence>
<evidence type="ECO:0000313" key="3">
    <source>
        <dbReference type="Proteomes" id="UP000717634"/>
    </source>
</evidence>
<keyword evidence="3" id="KW-1185">Reference proteome</keyword>
<dbReference type="Gene3D" id="1.10.3540.10">
    <property type="entry name" value="uncharacterized protein from magnetospirillum magneticum domain"/>
    <property type="match status" value="1"/>
</dbReference>
<accession>A0ABX1HN26</accession>
<name>A0ABX1HN26_9BACT</name>
<dbReference type="EMBL" id="JAAVTK010000019">
    <property type="protein sequence ID" value="NKI91610.1"/>
    <property type="molecule type" value="Genomic_DNA"/>
</dbReference>
<dbReference type="Proteomes" id="UP000717634">
    <property type="component" value="Unassembled WGS sequence"/>
</dbReference>
<dbReference type="RefSeq" id="WP_168675171.1">
    <property type="nucleotide sequence ID" value="NZ_JAAVTK010000019.1"/>
</dbReference>
<proteinExistence type="predicted"/>
<organism evidence="2 3">
    <name type="scientific">Hymenobacter artigasi</name>
    <dbReference type="NCBI Taxonomy" id="2719616"/>
    <lineage>
        <taxon>Bacteria</taxon>
        <taxon>Pseudomonadati</taxon>
        <taxon>Bacteroidota</taxon>
        <taxon>Cytophagia</taxon>
        <taxon>Cytophagales</taxon>
        <taxon>Hymenobacteraceae</taxon>
        <taxon>Hymenobacter</taxon>
    </lineage>
</organism>
<gene>
    <name evidence="2" type="ORF">HBN54_004230</name>
</gene>
<evidence type="ECO:0000256" key="1">
    <source>
        <dbReference type="SAM" id="Phobius"/>
    </source>
</evidence>
<evidence type="ECO:0008006" key="4">
    <source>
        <dbReference type="Google" id="ProtNLM"/>
    </source>
</evidence>
<evidence type="ECO:0000313" key="2">
    <source>
        <dbReference type="EMBL" id="NKI91610.1"/>
    </source>
</evidence>
<dbReference type="Pfam" id="PF08849">
    <property type="entry name" value="BrxA"/>
    <property type="match status" value="1"/>
</dbReference>
<keyword evidence="1" id="KW-0812">Transmembrane</keyword>
<keyword evidence="1" id="KW-0472">Membrane</keyword>
<dbReference type="InterPro" id="IPR014948">
    <property type="entry name" value="BrxA"/>
</dbReference>
<feature type="transmembrane region" description="Helical" evidence="1">
    <location>
        <begin position="84"/>
        <end position="106"/>
    </location>
</feature>
<comment type="caution">
    <text evidence="2">The sequence shown here is derived from an EMBL/GenBank/DDBJ whole genome shotgun (WGS) entry which is preliminary data.</text>
</comment>
<keyword evidence="1" id="KW-1133">Transmembrane helix</keyword>
<protein>
    <recommendedName>
        <fullName evidence="4">DUF1819 family protein</fullName>
    </recommendedName>
</protein>
<dbReference type="InterPro" id="IPR023137">
    <property type="entry name" value="BrxA_sf"/>
</dbReference>